<name>A0A7S2RL93_9STRA</name>
<dbReference type="FunFam" id="3.40.50.300:FF:001389">
    <property type="entry name" value="ATP-dependent DNA helicase RecQ"/>
    <property type="match status" value="1"/>
</dbReference>
<feature type="coiled-coil region" evidence="12">
    <location>
        <begin position="27"/>
        <end position="82"/>
    </location>
</feature>
<dbReference type="Gene3D" id="1.10.10.10">
    <property type="entry name" value="Winged helix-like DNA-binding domain superfamily/Winged helix DNA-binding domain"/>
    <property type="match status" value="1"/>
</dbReference>
<dbReference type="InterPro" id="IPR002464">
    <property type="entry name" value="DNA/RNA_helicase_DEAH_CS"/>
</dbReference>
<keyword evidence="5 11" id="KW-0347">Helicase</keyword>
<feature type="region of interest" description="Disordered" evidence="13">
    <location>
        <begin position="688"/>
        <end position="858"/>
    </location>
</feature>
<keyword evidence="9 11" id="KW-0539">Nucleus</keyword>
<dbReference type="EC" id="5.6.2.4" evidence="11"/>
<dbReference type="GO" id="GO:0005634">
    <property type="term" value="C:nucleus"/>
    <property type="evidence" value="ECO:0007669"/>
    <property type="project" value="UniProtKB-SubCell"/>
</dbReference>
<evidence type="ECO:0000256" key="5">
    <source>
        <dbReference type="ARBA" id="ARBA00022806"/>
    </source>
</evidence>
<dbReference type="GO" id="GO:0016787">
    <property type="term" value="F:hydrolase activity"/>
    <property type="evidence" value="ECO:0007669"/>
    <property type="project" value="UniProtKB-KW"/>
</dbReference>
<evidence type="ECO:0000256" key="9">
    <source>
        <dbReference type="ARBA" id="ARBA00023242"/>
    </source>
</evidence>
<evidence type="ECO:0000256" key="8">
    <source>
        <dbReference type="ARBA" id="ARBA00023235"/>
    </source>
</evidence>
<dbReference type="SMART" id="SM00487">
    <property type="entry name" value="DEXDc"/>
    <property type="match status" value="1"/>
</dbReference>
<dbReference type="InterPro" id="IPR011545">
    <property type="entry name" value="DEAD/DEAH_box_helicase_dom"/>
</dbReference>
<evidence type="ECO:0000259" key="15">
    <source>
        <dbReference type="PROSITE" id="PS51194"/>
    </source>
</evidence>
<evidence type="ECO:0000256" key="3">
    <source>
        <dbReference type="ARBA" id="ARBA00022741"/>
    </source>
</evidence>
<comment type="catalytic activity">
    <reaction evidence="11">
        <text>ATP + H2O = ADP + phosphate + H(+)</text>
        <dbReference type="Rhea" id="RHEA:13065"/>
        <dbReference type="ChEBI" id="CHEBI:15377"/>
        <dbReference type="ChEBI" id="CHEBI:15378"/>
        <dbReference type="ChEBI" id="CHEBI:30616"/>
        <dbReference type="ChEBI" id="CHEBI:43474"/>
        <dbReference type="ChEBI" id="CHEBI:456216"/>
    </reaction>
</comment>
<keyword evidence="3 11" id="KW-0547">Nucleotide-binding</keyword>
<dbReference type="Pfam" id="PF00271">
    <property type="entry name" value="Helicase_C"/>
    <property type="match status" value="1"/>
</dbReference>
<evidence type="ECO:0000256" key="13">
    <source>
        <dbReference type="SAM" id="MobiDB-lite"/>
    </source>
</evidence>
<dbReference type="Pfam" id="PF00270">
    <property type="entry name" value="DEAD"/>
    <property type="match status" value="1"/>
</dbReference>
<evidence type="ECO:0000256" key="12">
    <source>
        <dbReference type="SAM" id="Coils"/>
    </source>
</evidence>
<evidence type="ECO:0000256" key="4">
    <source>
        <dbReference type="ARBA" id="ARBA00022801"/>
    </source>
</evidence>
<comment type="catalytic activity">
    <reaction evidence="10 11">
        <text>Couples ATP hydrolysis with the unwinding of duplex DNA by translocating in the 3'-5' direction.</text>
        <dbReference type="EC" id="5.6.2.4"/>
    </reaction>
</comment>
<keyword evidence="6 11" id="KW-0067">ATP-binding</keyword>
<proteinExistence type="inferred from homology"/>
<dbReference type="InterPro" id="IPR014001">
    <property type="entry name" value="Helicase_ATP-bd"/>
</dbReference>
<dbReference type="InterPro" id="IPR036388">
    <property type="entry name" value="WH-like_DNA-bd_sf"/>
</dbReference>
<comment type="similarity">
    <text evidence="1 11">Belongs to the helicase family. RecQ subfamily.</text>
</comment>
<gene>
    <name evidence="16" type="ORF">QSP1433_LOCUS4688</name>
</gene>
<feature type="domain" description="Helicase ATP-binding" evidence="14">
    <location>
        <begin position="124"/>
        <end position="296"/>
    </location>
</feature>
<dbReference type="PROSITE" id="PS51194">
    <property type="entry name" value="HELICASE_CTER"/>
    <property type="match status" value="1"/>
</dbReference>
<dbReference type="GO" id="GO:0043138">
    <property type="term" value="F:3'-5' DNA helicase activity"/>
    <property type="evidence" value="ECO:0007669"/>
    <property type="project" value="UniProtKB-EC"/>
</dbReference>
<feature type="domain" description="Helicase C-terminal" evidence="15">
    <location>
        <begin position="310"/>
        <end position="478"/>
    </location>
</feature>
<dbReference type="GO" id="GO:0046872">
    <property type="term" value="F:metal ion binding"/>
    <property type="evidence" value="ECO:0007669"/>
    <property type="project" value="UniProtKB-KW"/>
</dbReference>
<dbReference type="InterPro" id="IPR004589">
    <property type="entry name" value="DNA_helicase_ATP-dep_RecQ"/>
</dbReference>
<evidence type="ECO:0000256" key="7">
    <source>
        <dbReference type="ARBA" id="ARBA00023125"/>
    </source>
</evidence>
<evidence type="ECO:0000259" key="14">
    <source>
        <dbReference type="PROSITE" id="PS51192"/>
    </source>
</evidence>
<dbReference type="EMBL" id="HBHK01007644">
    <property type="protein sequence ID" value="CAD9674419.1"/>
    <property type="molecule type" value="Transcribed_RNA"/>
</dbReference>
<dbReference type="InterPro" id="IPR032284">
    <property type="entry name" value="RecQ_Zn-bd"/>
</dbReference>
<dbReference type="SUPFAM" id="SSF52540">
    <property type="entry name" value="P-loop containing nucleoside triphosphate hydrolases"/>
    <property type="match status" value="1"/>
</dbReference>
<organism evidence="16">
    <name type="scientific">Mucochytrium quahogii</name>
    <dbReference type="NCBI Taxonomy" id="96639"/>
    <lineage>
        <taxon>Eukaryota</taxon>
        <taxon>Sar</taxon>
        <taxon>Stramenopiles</taxon>
        <taxon>Bigyra</taxon>
        <taxon>Labyrinthulomycetes</taxon>
        <taxon>Thraustochytrida</taxon>
        <taxon>Thraustochytriidae</taxon>
        <taxon>Mucochytrium</taxon>
    </lineage>
</organism>
<dbReference type="NCBIfam" id="TIGR00614">
    <property type="entry name" value="recQ_fam"/>
    <property type="match status" value="1"/>
</dbReference>
<sequence>MDFAIDLSQDESPRMNNAVVAQDLGQLTELNTEKIEIEQDLNSVKAELDEACSQLALLQNRIDELREKRKELEASLQRVKGNAHGVASSTQWDTETFTHSEKAREALLRLFGFEDYRPFQLRAINATLSGIDTFVVMPTGSGKSLIYQLPAVVEENKLTVVISPLLSLSRDQLFSLDKKNIPAVMISSEMGANETKEVFRTLGNMRLLYVTPEKISKSKKLLGVLEKMYESDKLARFVVDEAHCCSMMGHDFRPDYQKLHILKNRFPECPILAVTATATKKVESEICSTLLGRAASTRDSWMVFRSSFNRTNLFYEVVMKEGTHEKHVASMANIIQTRFPGQCGIVYCFSRKNCVDMAIALQGHGVHAAPYHAYIDSAEKELTHRSWSNGDTHVICATTAFGMGIDKPDVRFVMHATMPKNMEAYCQESGRAGRDGLPATCLLFYKRADVLKVSCLVSTMKNADTRMNDIIRYCENVQVCRREIMAKCFGERFNKTKMCDQMCDICTSDVETLSQETDVTPYAKNIMQLLESLRMQGRGKKGQRTTMNQLISQWRSSNAQVGADLVLPKSLSIHKCEQMCIQMILSRFLQIHWTDSAYCTNSYIKPGPYAKMLTTGTGSLKYHVLEQSSKRGTKRKTPKKPTATSKKRTISSKDLQSQVEDKVDAAYTVNLIDSPIMSSSSSHVSVAATKTKSKTKPISSSERNAGVGLDDKEEYEYTSENFARPKFSLDSDSDDDAKPISKKPRKNSDEEDDKEEANFAPPRFSLGGESEEEEEKEDQQAGQQQNNKLKAILDSSSEEEEKESLSLRSTRKRGLKESKKSTIHSCDESEKEEEEKNFAPPKFSLGESEDFSDDEDFC</sequence>
<dbReference type="PROSITE" id="PS00690">
    <property type="entry name" value="DEAH_ATP_HELICASE"/>
    <property type="match status" value="1"/>
</dbReference>
<evidence type="ECO:0000256" key="10">
    <source>
        <dbReference type="ARBA" id="ARBA00034617"/>
    </source>
</evidence>
<comment type="subcellular location">
    <subcellularLocation>
        <location evidence="11">Nucleus</location>
    </subcellularLocation>
</comment>
<evidence type="ECO:0000256" key="1">
    <source>
        <dbReference type="ARBA" id="ARBA00005446"/>
    </source>
</evidence>
<dbReference type="PANTHER" id="PTHR13710:SF105">
    <property type="entry name" value="ATP-DEPENDENT DNA HELICASE Q1"/>
    <property type="match status" value="1"/>
</dbReference>
<feature type="compositionally biased region" description="Acidic residues" evidence="13">
    <location>
        <begin position="847"/>
        <end position="858"/>
    </location>
</feature>
<evidence type="ECO:0000256" key="11">
    <source>
        <dbReference type="RuleBase" id="RU364117"/>
    </source>
</evidence>
<feature type="region of interest" description="Disordered" evidence="13">
    <location>
        <begin position="625"/>
        <end position="657"/>
    </location>
</feature>
<keyword evidence="8" id="KW-0413">Isomerase</keyword>
<feature type="compositionally biased region" description="Basic residues" evidence="13">
    <location>
        <begin position="631"/>
        <end position="650"/>
    </location>
</feature>
<keyword evidence="4 11" id="KW-0378">Hydrolase</keyword>
<dbReference type="SMART" id="SM00490">
    <property type="entry name" value="HELICc"/>
    <property type="match status" value="1"/>
</dbReference>
<dbReference type="GO" id="GO:0005694">
    <property type="term" value="C:chromosome"/>
    <property type="evidence" value="ECO:0007669"/>
    <property type="project" value="TreeGrafter"/>
</dbReference>
<dbReference type="InterPro" id="IPR027417">
    <property type="entry name" value="P-loop_NTPase"/>
</dbReference>
<reference evidence="16" key="1">
    <citation type="submission" date="2021-01" db="EMBL/GenBank/DDBJ databases">
        <authorList>
            <person name="Corre E."/>
            <person name="Pelletier E."/>
            <person name="Niang G."/>
            <person name="Scheremetjew M."/>
            <person name="Finn R."/>
            <person name="Kale V."/>
            <person name="Holt S."/>
            <person name="Cochrane G."/>
            <person name="Meng A."/>
            <person name="Brown T."/>
            <person name="Cohen L."/>
        </authorList>
    </citation>
    <scope>NUCLEOTIDE SEQUENCE</scope>
    <source>
        <strain evidence="16">NY070348D</strain>
    </source>
</reference>
<dbReference type="PROSITE" id="PS51192">
    <property type="entry name" value="HELICASE_ATP_BIND_1"/>
    <property type="match status" value="1"/>
</dbReference>
<dbReference type="GO" id="GO:0009378">
    <property type="term" value="F:four-way junction helicase activity"/>
    <property type="evidence" value="ECO:0007669"/>
    <property type="project" value="TreeGrafter"/>
</dbReference>
<dbReference type="InterPro" id="IPR001650">
    <property type="entry name" value="Helicase_C-like"/>
</dbReference>
<keyword evidence="12" id="KW-0175">Coiled coil</keyword>
<dbReference type="GO" id="GO:0003677">
    <property type="term" value="F:DNA binding"/>
    <property type="evidence" value="ECO:0007669"/>
    <property type="project" value="UniProtKB-KW"/>
</dbReference>
<evidence type="ECO:0000313" key="16">
    <source>
        <dbReference type="EMBL" id="CAD9674419.1"/>
    </source>
</evidence>
<keyword evidence="2" id="KW-0479">Metal-binding</keyword>
<feature type="compositionally biased region" description="Low complexity" evidence="13">
    <location>
        <begin position="688"/>
        <end position="701"/>
    </location>
</feature>
<accession>A0A7S2RL93</accession>
<keyword evidence="7" id="KW-0238">DNA-binding</keyword>
<evidence type="ECO:0000256" key="2">
    <source>
        <dbReference type="ARBA" id="ARBA00022723"/>
    </source>
</evidence>
<dbReference type="PANTHER" id="PTHR13710">
    <property type="entry name" value="DNA HELICASE RECQ FAMILY MEMBER"/>
    <property type="match status" value="1"/>
</dbReference>
<dbReference type="GO" id="GO:0000724">
    <property type="term" value="P:double-strand break repair via homologous recombination"/>
    <property type="evidence" value="ECO:0007669"/>
    <property type="project" value="TreeGrafter"/>
</dbReference>
<protein>
    <recommendedName>
        <fullName evidence="11">ATP-dependent DNA helicase</fullName>
        <ecNumber evidence="11">5.6.2.4</ecNumber>
    </recommendedName>
</protein>
<feature type="compositionally biased region" description="Basic and acidic residues" evidence="13">
    <location>
        <begin position="815"/>
        <end position="828"/>
    </location>
</feature>
<evidence type="ECO:0000256" key="6">
    <source>
        <dbReference type="ARBA" id="ARBA00022840"/>
    </source>
</evidence>
<dbReference type="Pfam" id="PF16124">
    <property type="entry name" value="RecQ_Zn_bind"/>
    <property type="match status" value="1"/>
</dbReference>
<dbReference type="CDD" id="cd18794">
    <property type="entry name" value="SF2_C_RecQ"/>
    <property type="match status" value="1"/>
</dbReference>
<dbReference type="Gene3D" id="3.40.50.300">
    <property type="entry name" value="P-loop containing nucleotide triphosphate hydrolases"/>
    <property type="match status" value="2"/>
</dbReference>
<dbReference type="AlphaFoldDB" id="A0A7S2RL93"/>
<dbReference type="GO" id="GO:0005524">
    <property type="term" value="F:ATP binding"/>
    <property type="evidence" value="ECO:0007669"/>
    <property type="project" value="UniProtKB-KW"/>
</dbReference>
<dbReference type="GO" id="GO:0005737">
    <property type="term" value="C:cytoplasm"/>
    <property type="evidence" value="ECO:0007669"/>
    <property type="project" value="TreeGrafter"/>
</dbReference>